<organism evidence="1 2">
    <name type="scientific">Portunus trituberculatus</name>
    <name type="common">Swimming crab</name>
    <name type="synonym">Neptunus trituberculatus</name>
    <dbReference type="NCBI Taxonomy" id="210409"/>
    <lineage>
        <taxon>Eukaryota</taxon>
        <taxon>Metazoa</taxon>
        <taxon>Ecdysozoa</taxon>
        <taxon>Arthropoda</taxon>
        <taxon>Crustacea</taxon>
        <taxon>Multicrustacea</taxon>
        <taxon>Malacostraca</taxon>
        <taxon>Eumalacostraca</taxon>
        <taxon>Eucarida</taxon>
        <taxon>Decapoda</taxon>
        <taxon>Pleocyemata</taxon>
        <taxon>Brachyura</taxon>
        <taxon>Eubrachyura</taxon>
        <taxon>Portunoidea</taxon>
        <taxon>Portunidae</taxon>
        <taxon>Portuninae</taxon>
        <taxon>Portunus</taxon>
    </lineage>
</organism>
<dbReference type="OrthoDB" id="7477527at2759"/>
<reference evidence="1 2" key="1">
    <citation type="submission" date="2019-05" db="EMBL/GenBank/DDBJ databases">
        <title>Another draft genome of Portunus trituberculatus and its Hox gene families provides insights of decapod evolution.</title>
        <authorList>
            <person name="Jeong J.-H."/>
            <person name="Song I."/>
            <person name="Kim S."/>
            <person name="Choi T."/>
            <person name="Kim D."/>
            <person name="Ryu S."/>
            <person name="Kim W."/>
        </authorList>
    </citation>
    <scope>NUCLEOTIDE SEQUENCE [LARGE SCALE GENOMIC DNA]</scope>
    <source>
        <tissue evidence="1">Muscle</tissue>
    </source>
</reference>
<evidence type="ECO:0000313" key="2">
    <source>
        <dbReference type="Proteomes" id="UP000324222"/>
    </source>
</evidence>
<proteinExistence type="predicted"/>
<evidence type="ECO:0000313" key="1">
    <source>
        <dbReference type="EMBL" id="MPC40210.1"/>
    </source>
</evidence>
<dbReference type="AlphaFoldDB" id="A0A5B7EYR8"/>
<dbReference type="EMBL" id="VSRR010004615">
    <property type="protein sequence ID" value="MPC40210.1"/>
    <property type="molecule type" value="Genomic_DNA"/>
</dbReference>
<protein>
    <submittedName>
        <fullName evidence="1">Uncharacterized protein</fullName>
    </submittedName>
</protein>
<accession>A0A5B7EYR8</accession>
<comment type="caution">
    <text evidence="1">The sequence shown here is derived from an EMBL/GenBank/DDBJ whole genome shotgun (WGS) entry which is preliminary data.</text>
</comment>
<name>A0A5B7EYR8_PORTR</name>
<gene>
    <name evidence="1" type="ORF">E2C01_033766</name>
</gene>
<dbReference type="Proteomes" id="UP000324222">
    <property type="component" value="Unassembled WGS sequence"/>
</dbReference>
<sequence length="90" mass="10623">MRIEKVGGNREEATVSCLRQLCFGSRNHSHRCLFYNWDNQDLYAFPPLPLIKKVLNKLWEPRNTRLILGALYWPQKEWFPDLVGVLVEPP</sequence>
<keyword evidence="2" id="KW-1185">Reference proteome</keyword>